<evidence type="ECO:0000313" key="3">
    <source>
        <dbReference type="Proteomes" id="UP001228376"/>
    </source>
</evidence>
<dbReference type="InterPro" id="IPR051908">
    <property type="entry name" value="Ribosomal_N-acetyltransferase"/>
</dbReference>
<dbReference type="Pfam" id="PF13302">
    <property type="entry name" value="Acetyltransf_3"/>
    <property type="match status" value="1"/>
</dbReference>
<comment type="caution">
    <text evidence="2">The sequence shown here is derived from an EMBL/GenBank/DDBJ whole genome shotgun (WGS) entry which is preliminary data.</text>
</comment>
<name>A0ABU5CKF9_9BACI</name>
<reference evidence="2 3" key="1">
    <citation type="submission" date="2023-10" db="EMBL/GenBank/DDBJ databases">
        <title>179-bfca-hs.</title>
        <authorList>
            <person name="Miliotis G."/>
            <person name="Sengupta P."/>
            <person name="Hameed A."/>
            <person name="Chuvochina M."/>
            <person name="Mcdonagh F."/>
            <person name="Simpson A.C."/>
            <person name="Singh N.K."/>
            <person name="Rekha P.D."/>
            <person name="Raman K."/>
            <person name="Hugenholtz P."/>
            <person name="Venkateswaran K."/>
        </authorList>
    </citation>
    <scope>NUCLEOTIDE SEQUENCE [LARGE SCALE GENOMIC DNA]</scope>
    <source>
        <strain evidence="2 3">179-BFC-A-HS</strain>
    </source>
</reference>
<dbReference type="PROSITE" id="PS51186">
    <property type="entry name" value="GNAT"/>
    <property type="match status" value="1"/>
</dbReference>
<accession>A0ABU5CKF9</accession>
<evidence type="ECO:0000259" key="1">
    <source>
        <dbReference type="PROSITE" id="PS51186"/>
    </source>
</evidence>
<sequence>MYKAVVSPDIYLSILEYRHADELYKLVDGSRDSIGQWLSFPSKTHKVEDSKIFIEKSLKRFAEGNGYWAGIWYREKLAGSVGYLYIDWKDKKTEIGYWLGKNFEGIGLATQACKLLIDHAFSELKLNKVEINVASNNEKSKAIPKRLGFKNEGCIRSYEFLNGEYLDRVVFGQLKDEWAIKKA</sequence>
<keyword evidence="3" id="KW-1185">Reference proteome</keyword>
<dbReference type="InterPro" id="IPR000182">
    <property type="entry name" value="GNAT_dom"/>
</dbReference>
<organism evidence="2 3">
    <name type="scientific">Tigheibacillus jepli</name>
    <dbReference type="NCBI Taxonomy" id="3035914"/>
    <lineage>
        <taxon>Bacteria</taxon>
        <taxon>Bacillati</taxon>
        <taxon>Bacillota</taxon>
        <taxon>Bacilli</taxon>
        <taxon>Bacillales</taxon>
        <taxon>Bacillaceae</taxon>
        <taxon>Tigheibacillus</taxon>
    </lineage>
</organism>
<feature type="domain" description="N-acetyltransferase" evidence="1">
    <location>
        <begin position="24"/>
        <end position="167"/>
    </location>
</feature>
<dbReference type="PANTHER" id="PTHR43441:SF12">
    <property type="entry name" value="RIBOSOMAL N-ACETYLTRANSFERASE YDAF-RELATED"/>
    <property type="match status" value="1"/>
</dbReference>
<dbReference type="InterPro" id="IPR016181">
    <property type="entry name" value="Acyl_CoA_acyltransferase"/>
</dbReference>
<dbReference type="Proteomes" id="UP001228376">
    <property type="component" value="Unassembled WGS sequence"/>
</dbReference>
<dbReference type="Gene3D" id="3.40.630.30">
    <property type="match status" value="1"/>
</dbReference>
<dbReference type="RefSeq" id="WP_306068119.1">
    <property type="nucleotide sequence ID" value="NZ_JAROCA020000002.1"/>
</dbReference>
<dbReference type="SUPFAM" id="SSF55729">
    <property type="entry name" value="Acyl-CoA N-acyltransferases (Nat)"/>
    <property type="match status" value="1"/>
</dbReference>
<proteinExistence type="predicted"/>
<protein>
    <submittedName>
        <fullName evidence="2">GNAT family protein</fullName>
    </submittedName>
</protein>
<dbReference type="PANTHER" id="PTHR43441">
    <property type="entry name" value="RIBOSOMAL-PROTEIN-SERINE ACETYLTRANSFERASE"/>
    <property type="match status" value="1"/>
</dbReference>
<dbReference type="EMBL" id="JAROCA020000002">
    <property type="protein sequence ID" value="MDY0406800.1"/>
    <property type="molecule type" value="Genomic_DNA"/>
</dbReference>
<evidence type="ECO:0000313" key="2">
    <source>
        <dbReference type="EMBL" id="MDY0406800.1"/>
    </source>
</evidence>
<gene>
    <name evidence="2" type="ORF">P5G51_016830</name>
</gene>